<name>A0ABR7IY46_9FLAO</name>
<feature type="chain" id="PRO_5045596631" evidence="1">
    <location>
        <begin position="20"/>
        <end position="577"/>
    </location>
</feature>
<dbReference type="PROSITE" id="PS51688">
    <property type="entry name" value="ICA"/>
    <property type="match status" value="1"/>
</dbReference>
<organism evidence="3 4">
    <name type="scientific">Flavobacterium bernardetii</name>
    <dbReference type="NCBI Taxonomy" id="2813823"/>
    <lineage>
        <taxon>Bacteria</taxon>
        <taxon>Pseudomonadati</taxon>
        <taxon>Bacteroidota</taxon>
        <taxon>Flavobacteriia</taxon>
        <taxon>Flavobacteriales</taxon>
        <taxon>Flavobacteriaceae</taxon>
        <taxon>Flavobacterium</taxon>
    </lineage>
</organism>
<evidence type="ECO:0000313" key="4">
    <source>
        <dbReference type="Proteomes" id="UP000605990"/>
    </source>
</evidence>
<protein>
    <submittedName>
        <fullName evidence="3">Tail fiber domain-containing protein</fullName>
    </submittedName>
</protein>
<dbReference type="Proteomes" id="UP000605990">
    <property type="component" value="Unassembled WGS sequence"/>
</dbReference>
<dbReference type="RefSeq" id="WP_166127654.1">
    <property type="nucleotide sequence ID" value="NZ_JAANOQ010000004.1"/>
</dbReference>
<sequence length="577" mass="62464">MKKYLQLLVILLVNLPLFAQVGIGTTSPNTSAALDIVSSTKGVLIPRMTLAQRGSIPVGATQNGLLIYQTDASPGFYYYNGTAWATFGSGSSWGLTGNASTTPAANKLGTTDGQDFVIKTNNTEAMRITAGGNIGIGTITPSTLFHLKDLTGSGGTLFSQDFESVPLGNVSLVTTNNPYSKENIVCVNKWKIQNTDNANATCATKCTNRRATIDYGSSECANQNATLVLKIGVINVASMNVSFDYNYNWYDGGESFQVDLYNETTSSVASTLLGPLTSDSGEVNFSQSVTGYTVGNSYSLRFTYIATDDMGASLDNVVVTSPPTLFRINDGTQANGYALTSDTNGVATWKPAGVGGSDDDWAFTSGITNSDPIYHQGYVKVGTPTASTHNLHVYNGATSGTVLSLGSVEYIRDGVADWGFGYPLVPLTTGVQNLGSPTNRWVTVWTSLVSRLADVTKMTEIQPLPYGIDQIMKLNPITYKWKKERLDDFIIPEEEKSPKIGFSAQELLLVLPEVVETYQWKEREENPGILVKEVGERLAVNYSEIIPVIVKAIQEQEAKIKELEITNEKLKQLITKY</sequence>
<dbReference type="EMBL" id="JACRUN010000003">
    <property type="protein sequence ID" value="MBC5834699.1"/>
    <property type="molecule type" value="Genomic_DNA"/>
</dbReference>
<dbReference type="Pfam" id="PF13884">
    <property type="entry name" value="Peptidase_S74"/>
    <property type="match status" value="1"/>
</dbReference>
<dbReference type="InterPro" id="IPR030392">
    <property type="entry name" value="S74_ICA"/>
</dbReference>
<gene>
    <name evidence="3" type="ORF">H8R27_07355</name>
</gene>
<feature type="domain" description="Peptidase S74" evidence="2">
    <location>
        <begin position="459"/>
        <end position="567"/>
    </location>
</feature>
<keyword evidence="4" id="KW-1185">Reference proteome</keyword>
<proteinExistence type="predicted"/>
<reference evidence="3 4" key="1">
    <citation type="submission" date="2020-08" db="EMBL/GenBank/DDBJ databases">
        <title>Description of novel Flavobacterium F-408 isolate.</title>
        <authorList>
            <person name="Saticioglu I.B."/>
            <person name="Duman M."/>
            <person name="Altun S."/>
        </authorList>
    </citation>
    <scope>NUCLEOTIDE SEQUENCE [LARGE SCALE GENOMIC DNA]</scope>
    <source>
        <strain evidence="3 4">F-408</strain>
    </source>
</reference>
<accession>A0ABR7IY46</accession>
<evidence type="ECO:0000256" key="1">
    <source>
        <dbReference type="SAM" id="SignalP"/>
    </source>
</evidence>
<evidence type="ECO:0000313" key="3">
    <source>
        <dbReference type="EMBL" id="MBC5834699.1"/>
    </source>
</evidence>
<feature type="signal peptide" evidence="1">
    <location>
        <begin position="1"/>
        <end position="19"/>
    </location>
</feature>
<comment type="caution">
    <text evidence="3">The sequence shown here is derived from an EMBL/GenBank/DDBJ whole genome shotgun (WGS) entry which is preliminary data.</text>
</comment>
<evidence type="ECO:0000259" key="2">
    <source>
        <dbReference type="PROSITE" id="PS51688"/>
    </source>
</evidence>
<keyword evidence="1" id="KW-0732">Signal</keyword>